<reference evidence="2" key="1">
    <citation type="submission" date="2019-05" db="EMBL/GenBank/DDBJ databases">
        <title>Annotation for the trematode Fasciolopsis buski.</title>
        <authorList>
            <person name="Choi Y.-J."/>
        </authorList>
    </citation>
    <scope>NUCLEOTIDE SEQUENCE</scope>
    <source>
        <strain evidence="2">HT</strain>
        <tissue evidence="2">Whole worm</tissue>
    </source>
</reference>
<protein>
    <submittedName>
        <fullName evidence="2">Uncharacterized protein</fullName>
    </submittedName>
</protein>
<feature type="signal peptide" evidence="1">
    <location>
        <begin position="1"/>
        <end position="17"/>
    </location>
</feature>
<dbReference type="Proteomes" id="UP000728185">
    <property type="component" value="Unassembled WGS sequence"/>
</dbReference>
<evidence type="ECO:0000313" key="2">
    <source>
        <dbReference type="EMBL" id="KAA0194440.1"/>
    </source>
</evidence>
<proteinExistence type="predicted"/>
<sequence length="90" mass="10189">MSLVTHVKLWLILLSRSQFLGRETMNQSSQMPWTNRTCLGSIGLDEYGSRPFVFRMIGSFLIRSCQRIVLSTLVLSATLSGMLRGPYSFV</sequence>
<keyword evidence="1" id="KW-0732">Signal</keyword>
<dbReference type="AlphaFoldDB" id="A0A8E0RUU9"/>
<organism evidence="2 3">
    <name type="scientific">Fasciolopsis buskii</name>
    <dbReference type="NCBI Taxonomy" id="27845"/>
    <lineage>
        <taxon>Eukaryota</taxon>
        <taxon>Metazoa</taxon>
        <taxon>Spiralia</taxon>
        <taxon>Lophotrochozoa</taxon>
        <taxon>Platyhelminthes</taxon>
        <taxon>Trematoda</taxon>
        <taxon>Digenea</taxon>
        <taxon>Plagiorchiida</taxon>
        <taxon>Echinostomata</taxon>
        <taxon>Echinostomatoidea</taxon>
        <taxon>Fasciolidae</taxon>
        <taxon>Fasciolopsis</taxon>
    </lineage>
</organism>
<keyword evidence="3" id="KW-1185">Reference proteome</keyword>
<feature type="chain" id="PRO_5034162809" evidence="1">
    <location>
        <begin position="18"/>
        <end position="90"/>
    </location>
</feature>
<evidence type="ECO:0000256" key="1">
    <source>
        <dbReference type="SAM" id="SignalP"/>
    </source>
</evidence>
<comment type="caution">
    <text evidence="2">The sequence shown here is derived from an EMBL/GenBank/DDBJ whole genome shotgun (WGS) entry which is preliminary data.</text>
</comment>
<evidence type="ECO:0000313" key="3">
    <source>
        <dbReference type="Proteomes" id="UP000728185"/>
    </source>
</evidence>
<gene>
    <name evidence="2" type="ORF">FBUS_11444</name>
</gene>
<name>A0A8E0RUU9_9TREM</name>
<dbReference type="EMBL" id="LUCM01004378">
    <property type="protein sequence ID" value="KAA0194440.1"/>
    <property type="molecule type" value="Genomic_DNA"/>
</dbReference>
<accession>A0A8E0RUU9</accession>